<keyword evidence="3 8" id="KW-0812">Transmembrane</keyword>
<dbReference type="GO" id="GO:0015271">
    <property type="term" value="F:outward rectifier potassium channel activity"/>
    <property type="evidence" value="ECO:0007669"/>
    <property type="project" value="TreeGrafter"/>
</dbReference>
<evidence type="ECO:0000256" key="8">
    <source>
        <dbReference type="RuleBase" id="RU003857"/>
    </source>
</evidence>
<feature type="compositionally biased region" description="Low complexity" evidence="9">
    <location>
        <begin position="97"/>
        <end position="137"/>
    </location>
</feature>
<dbReference type="RefSeq" id="XP_018015538.1">
    <property type="nucleotide sequence ID" value="XM_018160049.1"/>
</dbReference>
<protein>
    <submittedName>
        <fullName evidence="13">Uncharacterized protein LOC108672404 isoform X1</fullName>
    </submittedName>
</protein>
<comment type="subcellular location">
    <subcellularLocation>
        <location evidence="1">Membrane</location>
        <topology evidence="1">Multi-pass membrane protein</topology>
    </subcellularLocation>
</comment>
<dbReference type="PANTHER" id="PTHR11003:SF335">
    <property type="entry name" value="POTASSIUM CHANNEL DOMAIN-CONTAINING PROTEIN"/>
    <property type="match status" value="1"/>
</dbReference>
<dbReference type="PRINTS" id="PR01333">
    <property type="entry name" value="2POREKCHANEL"/>
</dbReference>
<evidence type="ECO:0000256" key="1">
    <source>
        <dbReference type="ARBA" id="ARBA00004141"/>
    </source>
</evidence>
<evidence type="ECO:0000256" key="2">
    <source>
        <dbReference type="ARBA" id="ARBA00022448"/>
    </source>
</evidence>
<evidence type="ECO:0000256" key="5">
    <source>
        <dbReference type="ARBA" id="ARBA00023065"/>
    </source>
</evidence>
<dbReference type="AlphaFoldDB" id="A0A8B7NPB9"/>
<dbReference type="InterPro" id="IPR003280">
    <property type="entry name" value="2pore_dom_K_chnl"/>
</dbReference>
<feature type="compositionally biased region" description="Basic and acidic residues" evidence="9">
    <location>
        <begin position="614"/>
        <end position="631"/>
    </location>
</feature>
<dbReference type="GO" id="GO:0022841">
    <property type="term" value="F:potassium ion leak channel activity"/>
    <property type="evidence" value="ECO:0007669"/>
    <property type="project" value="TreeGrafter"/>
</dbReference>
<dbReference type="GO" id="GO:0005886">
    <property type="term" value="C:plasma membrane"/>
    <property type="evidence" value="ECO:0007669"/>
    <property type="project" value="TreeGrafter"/>
</dbReference>
<keyword evidence="6 10" id="KW-0472">Membrane</keyword>
<feature type="region of interest" description="Disordered" evidence="9">
    <location>
        <begin position="600"/>
        <end position="631"/>
    </location>
</feature>
<dbReference type="PANTHER" id="PTHR11003">
    <property type="entry name" value="POTASSIUM CHANNEL, SUBFAMILY K"/>
    <property type="match status" value="1"/>
</dbReference>
<keyword evidence="4 10" id="KW-1133">Transmembrane helix</keyword>
<dbReference type="SUPFAM" id="SSF81324">
    <property type="entry name" value="Voltage-gated potassium channels"/>
    <property type="match status" value="2"/>
</dbReference>
<feature type="domain" description="Potassium channel" evidence="11">
    <location>
        <begin position="355"/>
        <end position="414"/>
    </location>
</feature>
<dbReference type="GeneID" id="108672404"/>
<dbReference type="Proteomes" id="UP000694843">
    <property type="component" value="Unplaced"/>
</dbReference>
<dbReference type="KEGG" id="hazt:108672404"/>
<evidence type="ECO:0000256" key="4">
    <source>
        <dbReference type="ARBA" id="ARBA00022989"/>
    </source>
</evidence>
<feature type="compositionally biased region" description="Low complexity" evidence="9">
    <location>
        <begin position="62"/>
        <end position="76"/>
    </location>
</feature>
<feature type="compositionally biased region" description="Polar residues" evidence="9">
    <location>
        <begin position="39"/>
        <end position="61"/>
    </location>
</feature>
<evidence type="ECO:0000313" key="12">
    <source>
        <dbReference type="Proteomes" id="UP000694843"/>
    </source>
</evidence>
<feature type="domain" description="Potassium channel" evidence="11">
    <location>
        <begin position="498"/>
        <end position="571"/>
    </location>
</feature>
<evidence type="ECO:0000259" key="11">
    <source>
        <dbReference type="Pfam" id="PF07885"/>
    </source>
</evidence>
<feature type="transmembrane region" description="Helical" evidence="10">
    <location>
        <begin position="389"/>
        <end position="407"/>
    </location>
</feature>
<keyword evidence="12" id="KW-1185">Reference proteome</keyword>
<dbReference type="Gene3D" id="1.10.287.70">
    <property type="match status" value="1"/>
</dbReference>
<feature type="transmembrane region" description="Helical" evidence="10">
    <location>
        <begin position="520"/>
        <end position="538"/>
    </location>
</feature>
<keyword evidence="5 8" id="KW-0406">Ion transport</keyword>
<evidence type="ECO:0000313" key="13">
    <source>
        <dbReference type="RefSeq" id="XP_018015538.1"/>
    </source>
</evidence>
<dbReference type="Pfam" id="PF07885">
    <property type="entry name" value="Ion_trans_2"/>
    <property type="match status" value="2"/>
</dbReference>
<feature type="transmembrane region" description="Helical" evidence="10">
    <location>
        <begin position="359"/>
        <end position="377"/>
    </location>
</feature>
<evidence type="ECO:0000256" key="6">
    <source>
        <dbReference type="ARBA" id="ARBA00023136"/>
    </source>
</evidence>
<reference evidence="13" key="1">
    <citation type="submission" date="2025-08" db="UniProtKB">
        <authorList>
            <consortium name="RefSeq"/>
        </authorList>
    </citation>
    <scope>IDENTIFICATION</scope>
    <source>
        <tissue evidence="13">Whole organism</tissue>
    </source>
</reference>
<dbReference type="InterPro" id="IPR013099">
    <property type="entry name" value="K_chnl_dom"/>
</dbReference>
<sequence length="631" mass="70578">MSAQDSPYSHSGRSDSPLLIGPAPPKRRRSPTSSVSPTHGDSPSRQFPTSPTHSDSPSRQFPTSPTHSDSPSTHSPQMEIPRTELIPATPQTDFGDTLSFPSSPTSAAAPTSPLPTYLSPTDAGSQGSSRRSSLSADIDSRRESLNKMASGVVKDLRKGVKNVSDNTKKAGHRVVDQSKQLTKDVEATTRKVVDQGKLLGKEMEATGQKVKDRTVMMGTSVRGASHWVAMQTSRSAKQAMQQARSGLSLGEKTTLFLTEKVRTWSRKGFTHVFMFLMIAAYTALGAALFMALEAPHENAEKLVIEYERNRLIDDLYVESRLHERHEWREMAKARLRPFEEQLRTSFSHGVSSDTDNRVWTFWKAMFFCSTITTTIGYGHMTPVTTAGQTLCIVYAIIGIPLMLILMADFGKLFTRGLKAIFRLIFRINRSEQCLKIRRSALVKGCKSGKRWLCRKIFFCKPCRGEEDSEEGTKDEEQTLEELIGDDNFNLPISLALLILVIYILIGCFVFPLWEDWTFFEAFYFIFISISTIGFGDYVPQHPGFMMATTLYFIFGLALTAMCINIIQEKLTNTFREASLKMKERFSSIMAKAEQEAEEAARMKELGSSNTDIAAVHRDSKASKEDDLDKPR</sequence>
<evidence type="ECO:0000256" key="3">
    <source>
        <dbReference type="ARBA" id="ARBA00022692"/>
    </source>
</evidence>
<keyword evidence="7 8" id="KW-0407">Ion channel</keyword>
<gene>
    <name evidence="13" type="primary">LOC108672404</name>
</gene>
<feature type="transmembrane region" description="Helical" evidence="10">
    <location>
        <begin position="272"/>
        <end position="292"/>
    </location>
</feature>
<evidence type="ECO:0000256" key="7">
    <source>
        <dbReference type="ARBA" id="ARBA00023303"/>
    </source>
</evidence>
<feature type="transmembrane region" description="Helical" evidence="10">
    <location>
        <begin position="492"/>
        <end position="513"/>
    </location>
</feature>
<organism evidence="12 13">
    <name type="scientific">Hyalella azteca</name>
    <name type="common">Amphipod</name>
    <dbReference type="NCBI Taxonomy" id="294128"/>
    <lineage>
        <taxon>Eukaryota</taxon>
        <taxon>Metazoa</taxon>
        <taxon>Ecdysozoa</taxon>
        <taxon>Arthropoda</taxon>
        <taxon>Crustacea</taxon>
        <taxon>Multicrustacea</taxon>
        <taxon>Malacostraca</taxon>
        <taxon>Eumalacostraca</taxon>
        <taxon>Peracarida</taxon>
        <taxon>Amphipoda</taxon>
        <taxon>Senticaudata</taxon>
        <taxon>Talitrida</taxon>
        <taxon>Talitroidea</taxon>
        <taxon>Hyalellidae</taxon>
        <taxon>Hyalella</taxon>
    </lineage>
</organism>
<evidence type="ECO:0000256" key="10">
    <source>
        <dbReference type="SAM" id="Phobius"/>
    </source>
</evidence>
<keyword evidence="2 8" id="KW-0813">Transport</keyword>
<dbReference type="OrthoDB" id="6331702at2759"/>
<dbReference type="GO" id="GO:0030322">
    <property type="term" value="P:stabilization of membrane potential"/>
    <property type="evidence" value="ECO:0007669"/>
    <property type="project" value="TreeGrafter"/>
</dbReference>
<comment type="similarity">
    <text evidence="8">Belongs to the two pore domain potassium channel (TC 1.A.1.8) family.</text>
</comment>
<feature type="region of interest" description="Disordered" evidence="9">
    <location>
        <begin position="1"/>
        <end position="145"/>
    </location>
</feature>
<proteinExistence type="inferred from homology"/>
<accession>A0A8B7NPB9</accession>
<feature type="compositionally biased region" description="Polar residues" evidence="9">
    <location>
        <begin position="1"/>
        <end position="11"/>
    </location>
</feature>
<evidence type="ECO:0000256" key="9">
    <source>
        <dbReference type="SAM" id="MobiDB-lite"/>
    </source>
</evidence>
<feature type="transmembrane region" description="Helical" evidence="10">
    <location>
        <begin position="544"/>
        <end position="566"/>
    </location>
</feature>
<name>A0A8B7NPB9_HYAAZ</name>